<proteinExistence type="predicted"/>
<feature type="transmembrane region" description="Helical" evidence="1">
    <location>
        <begin position="236"/>
        <end position="255"/>
    </location>
</feature>
<feature type="transmembrane region" description="Helical" evidence="1">
    <location>
        <begin position="99"/>
        <end position="116"/>
    </location>
</feature>
<dbReference type="Proteomes" id="UP001193501">
    <property type="component" value="Unassembled WGS sequence"/>
</dbReference>
<accession>A0AAE4Y9M6</accession>
<name>A0AAE4Y9M6_9RHOB</name>
<feature type="transmembrane region" description="Helical" evidence="1">
    <location>
        <begin position="123"/>
        <end position="139"/>
    </location>
</feature>
<evidence type="ECO:0000256" key="1">
    <source>
        <dbReference type="SAM" id="Phobius"/>
    </source>
</evidence>
<dbReference type="InterPro" id="IPR037185">
    <property type="entry name" value="EmrE-like"/>
</dbReference>
<dbReference type="RefSeq" id="WP_168774203.1">
    <property type="nucleotide sequence ID" value="NZ_JAABNR010000005.1"/>
</dbReference>
<dbReference type="Pfam" id="PF00892">
    <property type="entry name" value="EamA"/>
    <property type="match status" value="2"/>
</dbReference>
<keyword evidence="1" id="KW-0812">Transmembrane</keyword>
<dbReference type="SUPFAM" id="SSF103481">
    <property type="entry name" value="Multidrug resistance efflux transporter EmrE"/>
    <property type="match status" value="2"/>
</dbReference>
<reference evidence="3" key="1">
    <citation type="submission" date="2020-01" db="EMBL/GenBank/DDBJ databases">
        <authorList>
            <person name="Chen W.-M."/>
        </authorList>
    </citation>
    <scope>NUCLEOTIDE SEQUENCE</scope>
    <source>
        <strain evidence="3">CYK-10</strain>
    </source>
</reference>
<evidence type="ECO:0000259" key="2">
    <source>
        <dbReference type="Pfam" id="PF00892"/>
    </source>
</evidence>
<gene>
    <name evidence="3" type="ORF">GV832_07395</name>
</gene>
<keyword evidence="1" id="KW-1133">Transmembrane helix</keyword>
<dbReference type="EMBL" id="JAABNR010000005">
    <property type="protein sequence ID" value="NBZ87401.1"/>
    <property type="molecule type" value="Genomic_DNA"/>
</dbReference>
<evidence type="ECO:0000313" key="4">
    <source>
        <dbReference type="Proteomes" id="UP001193501"/>
    </source>
</evidence>
<feature type="transmembrane region" description="Helical" evidence="1">
    <location>
        <begin position="75"/>
        <end position="93"/>
    </location>
</feature>
<feature type="domain" description="EamA" evidence="2">
    <location>
        <begin position="6"/>
        <end position="139"/>
    </location>
</feature>
<feature type="transmembrane region" description="Helical" evidence="1">
    <location>
        <begin position="261"/>
        <end position="279"/>
    </location>
</feature>
<feature type="transmembrane region" description="Helical" evidence="1">
    <location>
        <begin position="176"/>
        <end position="195"/>
    </location>
</feature>
<feature type="transmembrane region" description="Helical" evidence="1">
    <location>
        <begin position="35"/>
        <end position="54"/>
    </location>
</feature>
<protein>
    <submittedName>
        <fullName evidence="3">EamA family transporter</fullName>
    </submittedName>
</protein>
<sequence length="283" mass="30774">MTRQGKGILLMIATVAGFAVQDGFSRMLAGAYNPFMVVMIRYWVFAAFVIAMIPRQPQGLAALKSRAIGWHTLRAALLVAEIISIVFGFTLIGLIETHAVFAACPLLVVALSSPVLGEKLTPSRLVAVAIGCLGVLVLLNPGAEVFSWAALFPLASAFMFALYTVLTRKVAGIDPFFPTFFWTPVIGAVFATLVGLPHWTPIQGLDWLWLLTYSLLSVLSYWLMQKTYQLVEASTVQPFAYLQIVFTTAIAITFFDEALTLHVLLGAGIVILAGLYTLTRAAK</sequence>
<organism evidence="3 4">
    <name type="scientific">Stagnihabitans tardus</name>
    <dbReference type="NCBI Taxonomy" id="2699202"/>
    <lineage>
        <taxon>Bacteria</taxon>
        <taxon>Pseudomonadati</taxon>
        <taxon>Pseudomonadota</taxon>
        <taxon>Alphaproteobacteria</taxon>
        <taxon>Rhodobacterales</taxon>
        <taxon>Paracoccaceae</taxon>
        <taxon>Stagnihabitans</taxon>
    </lineage>
</organism>
<comment type="caution">
    <text evidence="3">The sequence shown here is derived from an EMBL/GenBank/DDBJ whole genome shotgun (WGS) entry which is preliminary data.</text>
</comment>
<feature type="domain" description="EamA" evidence="2">
    <location>
        <begin position="148"/>
        <end position="274"/>
    </location>
</feature>
<evidence type="ECO:0000313" key="3">
    <source>
        <dbReference type="EMBL" id="NBZ87401.1"/>
    </source>
</evidence>
<dbReference type="PANTHER" id="PTHR22911">
    <property type="entry name" value="ACYL-MALONYL CONDENSING ENZYME-RELATED"/>
    <property type="match status" value="1"/>
</dbReference>
<dbReference type="InterPro" id="IPR000620">
    <property type="entry name" value="EamA_dom"/>
</dbReference>
<dbReference type="Gene3D" id="1.10.3730.20">
    <property type="match status" value="1"/>
</dbReference>
<dbReference type="GO" id="GO:0016020">
    <property type="term" value="C:membrane"/>
    <property type="evidence" value="ECO:0007669"/>
    <property type="project" value="InterPro"/>
</dbReference>
<feature type="transmembrane region" description="Helical" evidence="1">
    <location>
        <begin position="145"/>
        <end position="164"/>
    </location>
</feature>
<dbReference type="AlphaFoldDB" id="A0AAE4Y9M6"/>
<dbReference type="PANTHER" id="PTHR22911:SF103">
    <property type="entry name" value="BLR2811 PROTEIN"/>
    <property type="match status" value="1"/>
</dbReference>
<keyword evidence="1" id="KW-0472">Membrane</keyword>
<keyword evidence="4" id="KW-1185">Reference proteome</keyword>
<feature type="transmembrane region" description="Helical" evidence="1">
    <location>
        <begin position="207"/>
        <end position="224"/>
    </location>
</feature>